<dbReference type="CDD" id="cd14748">
    <property type="entry name" value="PBP2_UgpB"/>
    <property type="match status" value="1"/>
</dbReference>
<evidence type="ECO:0000313" key="4">
    <source>
        <dbReference type="EMBL" id="CAA9567904.1"/>
    </source>
</evidence>
<keyword evidence="3" id="KW-0732">Signal</keyword>
<dbReference type="GO" id="GO:0055052">
    <property type="term" value="C:ATP-binding cassette (ABC) transporter complex, substrate-binding subunit-containing"/>
    <property type="evidence" value="ECO:0007669"/>
    <property type="project" value="TreeGrafter"/>
</dbReference>
<dbReference type="PROSITE" id="PS01037">
    <property type="entry name" value="SBP_BACTERIAL_1"/>
    <property type="match status" value="1"/>
</dbReference>
<dbReference type="Gene3D" id="3.40.190.10">
    <property type="entry name" value="Periplasmic binding protein-like II"/>
    <property type="match status" value="1"/>
</dbReference>
<comment type="similarity">
    <text evidence="1">Belongs to the bacterial solute-binding protein 1 family.</text>
</comment>
<dbReference type="SUPFAM" id="SSF53850">
    <property type="entry name" value="Periplasmic binding protein-like II"/>
    <property type="match status" value="1"/>
</dbReference>
<keyword evidence="2" id="KW-0813">Transport</keyword>
<dbReference type="PANTHER" id="PTHR30061">
    <property type="entry name" value="MALTOSE-BINDING PERIPLASMIC PROTEIN"/>
    <property type="match status" value="1"/>
</dbReference>
<dbReference type="GO" id="GO:1901982">
    <property type="term" value="F:maltose binding"/>
    <property type="evidence" value="ECO:0007669"/>
    <property type="project" value="TreeGrafter"/>
</dbReference>
<dbReference type="GO" id="GO:0055085">
    <property type="term" value="P:transmembrane transport"/>
    <property type="evidence" value="ECO:0007669"/>
    <property type="project" value="InterPro"/>
</dbReference>
<dbReference type="GO" id="GO:0015768">
    <property type="term" value="P:maltose transport"/>
    <property type="evidence" value="ECO:0007669"/>
    <property type="project" value="TreeGrafter"/>
</dbReference>
<dbReference type="AlphaFoldDB" id="A0A6J4V5M8"/>
<dbReference type="EMBL" id="CADCWK010000252">
    <property type="protein sequence ID" value="CAA9567904.1"/>
    <property type="molecule type" value="Genomic_DNA"/>
</dbReference>
<dbReference type="Pfam" id="PF13416">
    <property type="entry name" value="SBP_bac_8"/>
    <property type="match status" value="1"/>
</dbReference>
<dbReference type="PANTHER" id="PTHR30061:SF50">
    <property type="entry name" value="MALTOSE_MALTODEXTRIN-BINDING PERIPLASMIC PROTEIN"/>
    <property type="match status" value="1"/>
</dbReference>
<protein>
    <submittedName>
        <fullName evidence="4">ABC transporter, substrate-binding protein (Cluster 1, maltose/g3p/polyamine/iron)</fullName>
    </submittedName>
</protein>
<name>A0A6J4V5M8_9BACT</name>
<dbReference type="InterPro" id="IPR006061">
    <property type="entry name" value="SBP_1_CS"/>
</dbReference>
<accession>A0A6J4V5M8</accession>
<organism evidence="4">
    <name type="scientific">uncultured Thermomicrobiales bacterium</name>
    <dbReference type="NCBI Taxonomy" id="1645740"/>
    <lineage>
        <taxon>Bacteria</taxon>
        <taxon>Pseudomonadati</taxon>
        <taxon>Thermomicrobiota</taxon>
        <taxon>Thermomicrobia</taxon>
        <taxon>Thermomicrobiales</taxon>
        <taxon>environmental samples</taxon>
    </lineage>
</organism>
<dbReference type="InterPro" id="IPR006059">
    <property type="entry name" value="SBP"/>
</dbReference>
<dbReference type="PROSITE" id="PS51318">
    <property type="entry name" value="TAT"/>
    <property type="match status" value="1"/>
</dbReference>
<proteinExistence type="inferred from homology"/>
<dbReference type="InterPro" id="IPR006311">
    <property type="entry name" value="TAT_signal"/>
</dbReference>
<evidence type="ECO:0000256" key="1">
    <source>
        <dbReference type="ARBA" id="ARBA00008520"/>
    </source>
</evidence>
<sequence>MEKVTSRGLTLLKDTKLSRRKALTGAAGLGIAAAGAATFAPRRAPYVKGQAKTQLQFWTGFTDPDLATLRKIVEQYNAQSTSYEVIVTQLAPAEVTDNTRLITAVRGGDSPDIYHMDRFTVASNAANGLVQPISEFVDEAVRATYLPFAMEEVTYDGQIWGMPLDTDARALYYNIGVLREAGIDPTEFDQSNGPVTWDRLLEVANMASVRDANGTYSRVGFVPYANQAWHYTYGFSWGAQFYDEANCAVTPDDPKMVEAMQWVYDACASMDANAISAWETPRRVPGFPPQQGSLVTQGVAFEVTGDWMINQYAQYAPTAEYGITYLPVPQAGMSSATWSGGWSMVVPEGSTNAEGAVDFISYMCGEPGQRIYTTDTRHLPTITSLTTDPSLYTELSSFFAAQLLPTSNNRPPLPVGSKYWDEMTSAYQAIYLNEAQPAQALATAKENTQADLQQFC</sequence>
<dbReference type="GO" id="GO:0042956">
    <property type="term" value="P:maltodextrin transmembrane transport"/>
    <property type="evidence" value="ECO:0007669"/>
    <property type="project" value="TreeGrafter"/>
</dbReference>
<reference evidence="4" key="1">
    <citation type="submission" date="2020-02" db="EMBL/GenBank/DDBJ databases">
        <authorList>
            <person name="Meier V. D."/>
        </authorList>
    </citation>
    <scope>NUCLEOTIDE SEQUENCE</scope>
    <source>
        <strain evidence="4">AVDCRST_MAG33</strain>
    </source>
</reference>
<gene>
    <name evidence="4" type="ORF">AVDCRST_MAG33-2233</name>
</gene>
<evidence type="ECO:0000256" key="2">
    <source>
        <dbReference type="ARBA" id="ARBA00022448"/>
    </source>
</evidence>
<evidence type="ECO:0000256" key="3">
    <source>
        <dbReference type="ARBA" id="ARBA00022729"/>
    </source>
</evidence>